<dbReference type="Pfam" id="PF14947">
    <property type="entry name" value="HTH_45"/>
    <property type="match status" value="1"/>
</dbReference>
<comment type="caution">
    <text evidence="2">The sequence shown here is derived from an EMBL/GenBank/DDBJ whole genome shotgun (WGS) entry which is preliminary data.</text>
</comment>
<organism evidence="2">
    <name type="scientific">Fervidicoccus fontis</name>
    <dbReference type="NCBI Taxonomy" id="683846"/>
    <lineage>
        <taxon>Archaea</taxon>
        <taxon>Thermoproteota</taxon>
        <taxon>Thermoprotei</taxon>
        <taxon>Fervidicoccales</taxon>
        <taxon>Fervidicoccaceae</taxon>
        <taxon>Fervidicoccus</taxon>
    </lineage>
</organism>
<reference evidence="2" key="1">
    <citation type="journal article" date="2020" name="mSystems">
        <title>Genome- and Community-Level Interaction Insights into Carbon Utilization and Element Cycling Functions of Hydrothermarchaeota in Hydrothermal Sediment.</title>
        <authorList>
            <person name="Zhou Z."/>
            <person name="Liu Y."/>
            <person name="Xu W."/>
            <person name="Pan J."/>
            <person name="Luo Z.H."/>
            <person name="Li M."/>
        </authorList>
    </citation>
    <scope>NUCLEOTIDE SEQUENCE [LARGE SCALE GENOMIC DNA]</scope>
    <source>
        <strain evidence="2">SpSt-1116</strain>
    </source>
</reference>
<feature type="domain" description="ArnR1-like winged helix-turn-helix" evidence="1">
    <location>
        <begin position="23"/>
        <end position="97"/>
    </location>
</feature>
<name>A0A7J3ZJB0_9CREN</name>
<sequence>MALKQEPGDEKAIQTKMASVSAKRSMLDIVWDILSSIPEEGIRRTPLANRAMIDFKVMDKYLKLLLSEGFVTMNSSNGKIYITSKGREFLEEYKRFKCLFEKAT</sequence>
<dbReference type="Gene3D" id="1.10.10.10">
    <property type="entry name" value="Winged helix-like DNA-binding domain superfamily/Winged helix DNA-binding domain"/>
    <property type="match status" value="1"/>
</dbReference>
<dbReference type="EMBL" id="DRZC01000011">
    <property type="protein sequence ID" value="HHQ79952.1"/>
    <property type="molecule type" value="Genomic_DNA"/>
</dbReference>
<accession>A0A7J3ZJB0</accession>
<gene>
    <name evidence="2" type="ORF">ENM78_00585</name>
</gene>
<dbReference type="SUPFAM" id="SSF46785">
    <property type="entry name" value="Winged helix' DNA-binding domain"/>
    <property type="match status" value="1"/>
</dbReference>
<evidence type="ECO:0000259" key="1">
    <source>
        <dbReference type="Pfam" id="PF14947"/>
    </source>
</evidence>
<protein>
    <recommendedName>
        <fullName evidence="1">ArnR1-like winged helix-turn-helix domain-containing protein</fullName>
    </recommendedName>
</protein>
<proteinExistence type="predicted"/>
<dbReference type="AlphaFoldDB" id="A0A7J3ZJB0"/>
<evidence type="ECO:0000313" key="2">
    <source>
        <dbReference type="EMBL" id="HHQ79952.1"/>
    </source>
</evidence>
<dbReference type="InterPro" id="IPR036390">
    <property type="entry name" value="WH_DNA-bd_sf"/>
</dbReference>
<dbReference type="InterPro" id="IPR036388">
    <property type="entry name" value="WH-like_DNA-bd_sf"/>
</dbReference>
<dbReference type="InterPro" id="IPR038723">
    <property type="entry name" value="ArnR1-like_HTH"/>
</dbReference>